<evidence type="ECO:0000313" key="25">
    <source>
        <dbReference type="Proteomes" id="UP000034692"/>
    </source>
</evidence>
<dbReference type="Proteomes" id="UP000034040">
    <property type="component" value="Unassembled WGS sequence"/>
</dbReference>
<evidence type="ECO:0000313" key="18">
    <source>
        <dbReference type="Proteomes" id="UP000033885"/>
    </source>
</evidence>
<evidence type="ECO:0000313" key="15">
    <source>
        <dbReference type="EMBL" id="KKI06926.1"/>
    </source>
</evidence>
<evidence type="ECO:0000313" key="10">
    <source>
        <dbReference type="EMBL" id="KKH80650.1"/>
    </source>
</evidence>
<evidence type="ECO:0000313" key="16">
    <source>
        <dbReference type="Proteomes" id="UP000033814"/>
    </source>
</evidence>
<dbReference type="Proteomes" id="UP000033885">
    <property type="component" value="Unassembled WGS sequence"/>
</dbReference>
<evidence type="ECO:0000313" key="26">
    <source>
        <dbReference type="Proteomes" id="UP000034842"/>
    </source>
</evidence>
<dbReference type="EMBL" id="JJQX01000190">
    <property type="protein sequence ID" value="KKH91079.1"/>
    <property type="molecule type" value="Genomic_DNA"/>
</dbReference>
<dbReference type="EMBL" id="JJQV01000133">
    <property type="protein sequence ID" value="KKH80650.1"/>
    <property type="molecule type" value="Genomic_DNA"/>
</dbReference>
<name>A0A0F8R926_METMZ</name>
<evidence type="ECO:0000313" key="20">
    <source>
        <dbReference type="Proteomes" id="UP000034040"/>
    </source>
</evidence>
<dbReference type="EMBL" id="JJQM01000126">
    <property type="protein sequence ID" value="KKH53114.1"/>
    <property type="molecule type" value="Genomic_DNA"/>
</dbReference>
<dbReference type="EMBL" id="JJQJ01000061">
    <property type="protein sequence ID" value="KKH51296.1"/>
    <property type="molecule type" value="Genomic_DNA"/>
</dbReference>
<evidence type="ECO:0000313" key="2">
    <source>
        <dbReference type="EMBL" id="KKH39381.1"/>
    </source>
</evidence>
<evidence type="ECO:0000313" key="19">
    <source>
        <dbReference type="Proteomes" id="UP000034021"/>
    </source>
</evidence>
<evidence type="ECO:0000313" key="13">
    <source>
        <dbReference type="EMBL" id="KKI00030.1"/>
    </source>
</evidence>
<evidence type="ECO:0000313" key="9">
    <source>
        <dbReference type="EMBL" id="KKH78908.1"/>
    </source>
</evidence>
<dbReference type="EMBL" id="JJQH01000111">
    <property type="protein sequence ID" value="KKH39381.1"/>
    <property type="molecule type" value="Genomic_DNA"/>
</dbReference>
<dbReference type="Proteomes" id="UP000034142">
    <property type="component" value="Unassembled WGS sequence"/>
</dbReference>
<dbReference type="Proteomes" id="UP000034937">
    <property type="component" value="Unassembled WGS sequence"/>
</dbReference>
<dbReference type="EMBL" id="JJQS01000129">
    <property type="protein sequence ID" value="KKH71878.1"/>
    <property type="molecule type" value="Genomic_DNA"/>
</dbReference>
<evidence type="ECO:0000313" key="4">
    <source>
        <dbReference type="EMBL" id="KKH53114.1"/>
    </source>
</evidence>
<dbReference type="Proteomes" id="UP000033814">
    <property type="component" value="Unassembled WGS sequence"/>
</dbReference>
<evidence type="ECO:0000313" key="24">
    <source>
        <dbReference type="Proteomes" id="UP000034668"/>
    </source>
</evidence>
<evidence type="ECO:0000313" key="23">
    <source>
        <dbReference type="Proteomes" id="UP000034547"/>
    </source>
</evidence>
<dbReference type="Proteomes" id="UP000034547">
    <property type="component" value="Unassembled WGS sequence"/>
</dbReference>
<evidence type="ECO:0000313" key="22">
    <source>
        <dbReference type="Proteomes" id="UP000034232"/>
    </source>
</evidence>
<evidence type="ECO:0000313" key="3">
    <source>
        <dbReference type="EMBL" id="KKH51296.1"/>
    </source>
</evidence>
<dbReference type="EMBL" id="JJQO01000047">
    <property type="protein sequence ID" value="KKH68867.1"/>
    <property type="molecule type" value="Genomic_DNA"/>
</dbReference>
<dbReference type="EMBL" id="JJQW01000059">
    <property type="protein sequence ID" value="KKH88491.1"/>
    <property type="molecule type" value="Genomic_DNA"/>
</dbReference>
<evidence type="ECO:0000313" key="7">
    <source>
        <dbReference type="EMBL" id="KKH71878.1"/>
    </source>
</evidence>
<sequence length="91" mass="10915">MSATYTRELSRIKATQKAYEYRHYGRQIKFLEFEDWFNWTVNKIRSRGAKVEVICKVVFITWPGQDVTAFCMVDFENEYKNVYKKGRRATA</sequence>
<dbReference type="Proteomes" id="UP000034842">
    <property type="component" value="Unassembled WGS sequence"/>
</dbReference>
<evidence type="ECO:0000313" key="1">
    <source>
        <dbReference type="EMBL" id="KKF98486.1"/>
    </source>
</evidence>
<dbReference type="EMBL" id="JJQP01000201">
    <property type="protein sequence ID" value="KKH64083.1"/>
    <property type="molecule type" value="Genomic_DNA"/>
</dbReference>
<evidence type="ECO:0000313" key="27">
    <source>
        <dbReference type="Proteomes" id="UP000034872"/>
    </source>
</evidence>
<evidence type="ECO:0000313" key="14">
    <source>
        <dbReference type="EMBL" id="KKI04827.1"/>
    </source>
</evidence>
<dbReference type="RefSeq" id="WP_048041749.1">
    <property type="nucleotide sequence ID" value="NZ_JBLVWA010000194.1"/>
</dbReference>
<reference evidence="16 17" key="1">
    <citation type="journal article" date="2015" name="ISME J.">
        <title>Genomic and phenotypic differentiation among Methanosarcina mazei populations from Columbia River sediment.</title>
        <authorList>
            <person name="Youngblut N.D."/>
            <person name="Wirth J.S."/>
            <person name="Henriksen J.R."/>
            <person name="Smith M."/>
            <person name="Simon H."/>
            <person name="Metcalf W.W."/>
            <person name="Whitaker R.J."/>
        </authorList>
    </citation>
    <scope>NUCLEOTIDE SEQUENCE [LARGE SCALE GENOMIC DNA]</scope>
    <source>
        <strain evidence="2 19">1.H.A.1A.3</strain>
        <strain evidence="3 17">1.H.A.1A.6</strain>
        <strain evidence="4 22">1.H.A.2.3</strain>
        <strain evidence="6 25">1.H.A.2.7</strain>
        <strain evidence="5">1.H.A.2.8</strain>
        <strain evidence="8 28">1.H.M.1A.1</strain>
        <strain evidence="7 20">1.H.M.1A.2</strain>
        <strain evidence="9 26">1.H.M.1A.3</strain>
        <strain evidence="10 16">1.H.M.2.2</strain>
        <strain evidence="11 29">1.H.M.2.3</strain>
        <strain evidence="12 24">1.H.M.2.4</strain>
        <strain evidence="13 27">1.H.T.2.1</strain>
        <strain evidence="15 18">1.H.T.2.3</strain>
        <strain evidence="14 23">1.H.T.2.5</strain>
        <strain evidence="1 21">2.F.A.2.3</strain>
    </source>
</reference>
<dbReference type="Proteomes" id="UP000034925">
    <property type="component" value="Unassembled WGS sequence"/>
</dbReference>
<dbReference type="EMBL" id="JJQZ01000005">
    <property type="protein sequence ID" value="KKI00030.1"/>
    <property type="molecule type" value="Genomic_DNA"/>
</dbReference>
<dbReference type="Proteomes" id="UP000034668">
    <property type="component" value="Unassembled WGS sequence"/>
</dbReference>
<dbReference type="PATRIC" id="fig|2209.51.peg.1477"/>
<evidence type="ECO:0000313" key="5">
    <source>
        <dbReference type="EMBL" id="KKH64083.1"/>
    </source>
</evidence>
<protein>
    <submittedName>
        <fullName evidence="3">Uncharacterized protein</fullName>
    </submittedName>
</protein>
<evidence type="ECO:0000313" key="29">
    <source>
        <dbReference type="Proteomes" id="UP000034937"/>
    </source>
</evidence>
<dbReference type="Proteomes" id="UP000034021">
    <property type="component" value="Unassembled WGS sequence"/>
</dbReference>
<dbReference type="EMBL" id="JJQR01000061">
    <property type="protein sequence ID" value="KKH76330.1"/>
    <property type="molecule type" value="Genomic_DNA"/>
</dbReference>
<dbReference type="Proteomes" id="UP000034872">
    <property type="component" value="Unassembled WGS sequence"/>
</dbReference>
<comment type="caution">
    <text evidence="3">The sequence shown here is derived from an EMBL/GenBank/DDBJ whole genome shotgun (WGS) entry which is preliminary data.</text>
</comment>
<dbReference type="EMBL" id="JJRB01000041">
    <property type="protein sequence ID" value="KKI04827.1"/>
    <property type="molecule type" value="Genomic_DNA"/>
</dbReference>
<evidence type="ECO:0000313" key="8">
    <source>
        <dbReference type="EMBL" id="KKH76330.1"/>
    </source>
</evidence>
<dbReference type="Proteomes" id="UP000034232">
    <property type="component" value="Unassembled WGS sequence"/>
</dbReference>
<evidence type="ECO:0000313" key="12">
    <source>
        <dbReference type="EMBL" id="KKH91079.1"/>
    </source>
</evidence>
<gene>
    <name evidence="1" type="ORF">DU31_07980</name>
    <name evidence="2" type="ORF">DU50_06755</name>
    <name evidence="5" type="ORF">DU73_09840</name>
    <name evidence="6" type="ORF">DU75_08620</name>
    <name evidence="4" type="ORF">DU76_10675</name>
    <name evidence="7" type="ORF">DU77_11105</name>
    <name evidence="9" type="ORF">DU78_03870</name>
    <name evidence="12" type="ORF">DU79_11875</name>
    <name evidence="15" type="ORF">DU81_07040</name>
    <name evidence="10" type="ORF">DU82_14915</name>
    <name evidence="14" type="ORF">DU83_14900</name>
    <name evidence="13" type="ORF">DU84_16275</name>
    <name evidence="3" type="ORF">DU85_08950</name>
    <name evidence="8" type="ORF">DU86_08550</name>
    <name evidence="11" type="ORF">DU88_15840</name>
</gene>
<dbReference type="EMBL" id="JJRA01000002">
    <property type="protein sequence ID" value="KKI06926.1"/>
    <property type="molecule type" value="Genomic_DNA"/>
</dbReference>
<evidence type="ECO:0000313" key="11">
    <source>
        <dbReference type="EMBL" id="KKH88491.1"/>
    </source>
</evidence>
<evidence type="ECO:0000313" key="6">
    <source>
        <dbReference type="EMBL" id="KKH68867.1"/>
    </source>
</evidence>
<evidence type="ECO:0000313" key="28">
    <source>
        <dbReference type="Proteomes" id="UP000034925"/>
    </source>
</evidence>
<dbReference type="EMBL" id="JJQT01000114">
    <property type="protein sequence ID" value="KKH78908.1"/>
    <property type="molecule type" value="Genomic_DNA"/>
</dbReference>
<proteinExistence type="predicted"/>
<dbReference type="Proteomes" id="UP000034692">
    <property type="component" value="Unassembled WGS sequence"/>
</dbReference>
<dbReference type="EMBL" id="JJOR01000174">
    <property type="protein sequence ID" value="KKF98486.1"/>
    <property type="molecule type" value="Genomic_DNA"/>
</dbReference>
<organism evidence="3 17">
    <name type="scientific">Methanosarcina mazei</name>
    <name type="common">Methanosarcina frisia</name>
    <dbReference type="NCBI Taxonomy" id="2209"/>
    <lineage>
        <taxon>Archaea</taxon>
        <taxon>Methanobacteriati</taxon>
        <taxon>Methanobacteriota</taxon>
        <taxon>Stenosarchaea group</taxon>
        <taxon>Methanomicrobia</taxon>
        <taxon>Methanosarcinales</taxon>
        <taxon>Methanosarcinaceae</taxon>
        <taxon>Methanosarcina</taxon>
    </lineage>
</organism>
<evidence type="ECO:0000313" key="17">
    <source>
        <dbReference type="Proteomes" id="UP000033864"/>
    </source>
</evidence>
<dbReference type="Proteomes" id="UP000033864">
    <property type="component" value="Unassembled WGS sequence"/>
</dbReference>
<evidence type="ECO:0000313" key="21">
    <source>
        <dbReference type="Proteomes" id="UP000034142"/>
    </source>
</evidence>
<accession>A0A0F8R926</accession>
<dbReference type="AlphaFoldDB" id="A0A0F8R926"/>